<dbReference type="InterPro" id="IPR007110">
    <property type="entry name" value="Ig-like_dom"/>
</dbReference>
<dbReference type="EMBL" id="CH474001">
    <property type="protein sequence ID" value="EDL93275.1"/>
    <property type="molecule type" value="Genomic_DNA"/>
</dbReference>
<keyword evidence="1" id="KW-0393">Immunoglobulin domain</keyword>
<dbReference type="InterPro" id="IPR036179">
    <property type="entry name" value="Ig-like_dom_sf"/>
</dbReference>
<dbReference type="Proteomes" id="UP000234681">
    <property type="component" value="Chromosome 3"/>
</dbReference>
<feature type="non-terminal residue" evidence="3">
    <location>
        <position position="97"/>
    </location>
</feature>
<protein>
    <submittedName>
        <fullName evidence="3">RCG45573</fullName>
    </submittedName>
</protein>
<evidence type="ECO:0000256" key="1">
    <source>
        <dbReference type="ARBA" id="ARBA00023319"/>
    </source>
</evidence>
<evidence type="ECO:0000313" key="4">
    <source>
        <dbReference type="Proteomes" id="UP000234681"/>
    </source>
</evidence>
<dbReference type="SMART" id="SM00408">
    <property type="entry name" value="IGc2"/>
    <property type="match status" value="1"/>
</dbReference>
<evidence type="ECO:0000313" key="3">
    <source>
        <dbReference type="EMBL" id="EDL93275.1"/>
    </source>
</evidence>
<dbReference type="CDD" id="cd00096">
    <property type="entry name" value="Ig"/>
    <property type="match status" value="1"/>
</dbReference>
<dbReference type="InterPro" id="IPR013783">
    <property type="entry name" value="Ig-like_fold"/>
</dbReference>
<gene>
    <name evidence="3" type="ORF">rCG_45573</name>
</gene>
<dbReference type="SUPFAM" id="SSF48726">
    <property type="entry name" value="Immunoglobulin"/>
    <property type="match status" value="1"/>
</dbReference>
<organism evidence="3 4">
    <name type="scientific">Rattus norvegicus</name>
    <name type="common">Rat</name>
    <dbReference type="NCBI Taxonomy" id="10116"/>
    <lineage>
        <taxon>Eukaryota</taxon>
        <taxon>Metazoa</taxon>
        <taxon>Chordata</taxon>
        <taxon>Craniata</taxon>
        <taxon>Vertebrata</taxon>
        <taxon>Euteleostomi</taxon>
        <taxon>Mammalia</taxon>
        <taxon>Eutheria</taxon>
        <taxon>Euarchontoglires</taxon>
        <taxon>Glires</taxon>
        <taxon>Rodentia</taxon>
        <taxon>Myomorpha</taxon>
        <taxon>Muroidea</taxon>
        <taxon>Muridae</taxon>
        <taxon>Murinae</taxon>
        <taxon>Rattus</taxon>
    </lineage>
</organism>
<dbReference type="InterPro" id="IPR003598">
    <property type="entry name" value="Ig_sub2"/>
</dbReference>
<dbReference type="InterPro" id="IPR013098">
    <property type="entry name" value="Ig_I-set"/>
</dbReference>
<dbReference type="Pfam" id="PF07679">
    <property type="entry name" value="I-set"/>
    <property type="match status" value="1"/>
</dbReference>
<accession>A6JU22</accession>
<sequence>MMCPVQGSPPIHVSWLKDGLPLALSQRTLLHNSGRTLRISQVQLADSGVFTCVASSPAGVANRNFTLLVLVPPILEPEEFQNDVMAAQGSEVVLPCE</sequence>
<feature type="domain" description="Ig-like" evidence="2">
    <location>
        <begin position="1"/>
        <end position="66"/>
    </location>
</feature>
<dbReference type="AlphaFoldDB" id="A6JU22"/>
<evidence type="ECO:0000259" key="2">
    <source>
        <dbReference type="PROSITE" id="PS50835"/>
    </source>
</evidence>
<dbReference type="PANTHER" id="PTHR10075:SF100">
    <property type="entry name" value="FASCICLIN-2"/>
    <property type="match status" value="1"/>
</dbReference>
<name>A6JU22_RAT</name>
<reference evidence="3 4" key="1">
    <citation type="submission" date="2005-09" db="EMBL/GenBank/DDBJ databases">
        <authorList>
            <person name="Mural R.J."/>
            <person name="Li P.W."/>
            <person name="Adams M.D."/>
            <person name="Amanatides P.G."/>
            <person name="Baden-Tillson H."/>
            <person name="Barnstead M."/>
            <person name="Chin S.H."/>
            <person name="Dew I."/>
            <person name="Evans C.A."/>
            <person name="Ferriera S."/>
            <person name="Flanigan M."/>
            <person name="Fosler C."/>
            <person name="Glodek A."/>
            <person name="Gu Z."/>
            <person name="Holt R.A."/>
            <person name="Jennings D."/>
            <person name="Kraft C.L."/>
            <person name="Lu F."/>
            <person name="Nguyen T."/>
            <person name="Nusskern D.R."/>
            <person name="Pfannkoch C.M."/>
            <person name="Sitter C."/>
            <person name="Sutton G.G."/>
            <person name="Venter J.C."/>
            <person name="Wang Z."/>
            <person name="Woodage T."/>
            <person name="Zheng X.H."/>
            <person name="Zhong F."/>
        </authorList>
    </citation>
    <scope>NUCLEOTIDE SEQUENCE [LARGE SCALE GENOMIC DNA]</scope>
    <source>
        <strain>BN</strain>
        <strain evidence="4">Sprague-Dawley</strain>
    </source>
</reference>
<dbReference type="Gene3D" id="2.60.40.10">
    <property type="entry name" value="Immunoglobulins"/>
    <property type="match status" value="1"/>
</dbReference>
<proteinExistence type="predicted"/>
<dbReference type="PROSITE" id="PS50835">
    <property type="entry name" value="IG_LIKE"/>
    <property type="match status" value="1"/>
</dbReference>
<dbReference type="PANTHER" id="PTHR10075">
    <property type="entry name" value="BASIGIN RELATED"/>
    <property type="match status" value="1"/>
</dbReference>